<proteinExistence type="predicted"/>
<gene>
    <name evidence="1" type="ORF">MLD38_037895</name>
</gene>
<comment type="caution">
    <text evidence="1">The sequence shown here is derived from an EMBL/GenBank/DDBJ whole genome shotgun (WGS) entry which is preliminary data.</text>
</comment>
<accession>A0ACB9KXY3</accession>
<sequence>MATTAAAPSSCLLLNSTTTPLLHLRPRSLRLSPCRASSNRSLNSFLDIDFDLYDLLGVDSSSTPSQIKLAYRSLQKRCHPDIAGSQGHDMSIILNQAYSVLSDPVSRFAYDKEQAKTVELRGYNGKPLYSVWLGPDSEERAVFVDEVKCVGCLKCALCAEKTFAIESVFGRARVVAQWADPEHKIQEAIDACPVNCISVVERTDLAALEFLMSKQPRGNVRVGTSNTGSTRVSNIFVDVKKFQVRFTEARDKAAASAQSNERALALQAIRSLTSWLYWQSPNSNPGTQGLSVPMRPGEPDIGKLRHAATSLKARETRRQIASAASSSSGNEYWVPSRHALPPPAEATPDKSTLGGTTTNTMEASKGGSRKQKRGNSVPNMLASTRPVGWSIAPICMGFVAGAFVNARLGGGGAVENLKEHVGGSLALEVINSGWLRVGLAGITWYMVGVAVVGLVGAIIDRAGLEEK</sequence>
<evidence type="ECO:0000313" key="1">
    <source>
        <dbReference type="EMBL" id="KAI4302109.1"/>
    </source>
</evidence>
<dbReference type="EMBL" id="CM042891">
    <property type="protein sequence ID" value="KAI4302109.1"/>
    <property type="molecule type" value="Genomic_DNA"/>
</dbReference>
<reference evidence="2" key="1">
    <citation type="journal article" date="2023" name="Front. Plant Sci.">
        <title>Chromosomal-level genome assembly of Melastoma candidum provides insights into trichome evolution.</title>
        <authorList>
            <person name="Zhong Y."/>
            <person name="Wu W."/>
            <person name="Sun C."/>
            <person name="Zou P."/>
            <person name="Liu Y."/>
            <person name="Dai S."/>
            <person name="Zhou R."/>
        </authorList>
    </citation>
    <scope>NUCLEOTIDE SEQUENCE [LARGE SCALE GENOMIC DNA]</scope>
</reference>
<evidence type="ECO:0000313" key="2">
    <source>
        <dbReference type="Proteomes" id="UP001057402"/>
    </source>
</evidence>
<organism evidence="1 2">
    <name type="scientific">Melastoma candidum</name>
    <dbReference type="NCBI Taxonomy" id="119954"/>
    <lineage>
        <taxon>Eukaryota</taxon>
        <taxon>Viridiplantae</taxon>
        <taxon>Streptophyta</taxon>
        <taxon>Embryophyta</taxon>
        <taxon>Tracheophyta</taxon>
        <taxon>Spermatophyta</taxon>
        <taxon>Magnoliopsida</taxon>
        <taxon>eudicotyledons</taxon>
        <taxon>Gunneridae</taxon>
        <taxon>Pentapetalae</taxon>
        <taxon>rosids</taxon>
        <taxon>malvids</taxon>
        <taxon>Myrtales</taxon>
        <taxon>Melastomataceae</taxon>
        <taxon>Melastomatoideae</taxon>
        <taxon>Melastomateae</taxon>
        <taxon>Melastoma</taxon>
    </lineage>
</organism>
<name>A0ACB9KXY3_9MYRT</name>
<protein>
    <submittedName>
        <fullName evidence="1">Uncharacterized protein</fullName>
    </submittedName>
</protein>
<keyword evidence="2" id="KW-1185">Reference proteome</keyword>
<dbReference type="Proteomes" id="UP001057402">
    <property type="component" value="Chromosome 12"/>
</dbReference>